<reference evidence="2" key="1">
    <citation type="journal article" date="2019" name="Int. J. Syst. Evol. Microbiol.">
        <title>The Global Catalogue of Microorganisms (GCM) 10K type strain sequencing project: providing services to taxonomists for standard genome sequencing and annotation.</title>
        <authorList>
            <consortium name="The Broad Institute Genomics Platform"/>
            <consortium name="The Broad Institute Genome Sequencing Center for Infectious Disease"/>
            <person name="Wu L."/>
            <person name="Ma J."/>
        </authorList>
    </citation>
    <scope>NUCLEOTIDE SEQUENCE [LARGE SCALE GENOMIC DNA]</scope>
    <source>
        <strain evidence="2">JCM 4416</strain>
    </source>
</reference>
<sequence length="65" mass="7534">MFRRGGVSLWTFETFAARVEDCVAVAVACMHRAERTQWTWHLNCGDDIREVAIVKTKFPKDCRNC</sequence>
<organism evidence="1 2">
    <name type="scientific">Streptomyces pseudogriseolus</name>
    <name type="common">Streptomyces gancidicus</name>
    <name type="synonym">Streptomyces rubiginosus</name>
    <dbReference type="NCBI Taxonomy" id="36817"/>
    <lineage>
        <taxon>Bacteria</taxon>
        <taxon>Bacillati</taxon>
        <taxon>Actinomycetota</taxon>
        <taxon>Actinomycetes</taxon>
        <taxon>Kitasatosporales</taxon>
        <taxon>Streptomycetaceae</taxon>
        <taxon>Streptomyces</taxon>
        <taxon>Streptomyces pseudogriseolus group</taxon>
    </lineage>
</organism>
<gene>
    <name evidence="1" type="ORF">GCM10010285_05080</name>
</gene>
<name>A0ABQ2SK99_STREZ</name>
<proteinExistence type="predicted"/>
<dbReference type="EMBL" id="BMTX01000001">
    <property type="protein sequence ID" value="GGS29525.1"/>
    <property type="molecule type" value="Genomic_DNA"/>
</dbReference>
<comment type="caution">
    <text evidence="1">The sequence shown here is derived from an EMBL/GenBank/DDBJ whole genome shotgun (WGS) entry which is preliminary data.</text>
</comment>
<evidence type="ECO:0000313" key="1">
    <source>
        <dbReference type="EMBL" id="GGS29525.1"/>
    </source>
</evidence>
<protein>
    <submittedName>
        <fullName evidence="1">Uncharacterized protein</fullName>
    </submittedName>
</protein>
<keyword evidence="2" id="KW-1185">Reference proteome</keyword>
<dbReference type="Proteomes" id="UP000597853">
    <property type="component" value="Unassembled WGS sequence"/>
</dbReference>
<evidence type="ECO:0000313" key="2">
    <source>
        <dbReference type="Proteomes" id="UP000597853"/>
    </source>
</evidence>
<accession>A0ABQ2SK99</accession>